<dbReference type="InterPro" id="IPR027417">
    <property type="entry name" value="P-loop_NTPase"/>
</dbReference>
<dbReference type="AlphaFoldDB" id="A0AAU8HRC6"/>
<feature type="region of interest" description="Disordered" evidence="2">
    <location>
        <begin position="80"/>
        <end position="112"/>
    </location>
</feature>
<evidence type="ECO:0000256" key="1">
    <source>
        <dbReference type="SAM" id="Coils"/>
    </source>
</evidence>
<dbReference type="InterPro" id="IPR051309">
    <property type="entry name" value="ABCF_ATPase"/>
</dbReference>
<sequence length="177" mass="20903">MCLLIQQDINTLVLDEPTNHLDIDSIEMLEESLQEFRGTILFISHDRYFINKIAVQTIELNKRKLTKYLGNYDYYKEKRGQINQQQPKEEVSKKEEKKQIKSIKKTHSKKPNHHKINQLEAQIKTIETKIVQNNAKAQNHATNPKKLQEIMEENTKLESERDSLLKKWLQATNPHLT</sequence>
<dbReference type="SUPFAM" id="SSF52540">
    <property type="entry name" value="P-loop containing nucleoside triphosphate hydrolases"/>
    <property type="match status" value="1"/>
</dbReference>
<protein>
    <submittedName>
        <fullName evidence="3">Uncharacterized protein</fullName>
    </submittedName>
</protein>
<feature type="compositionally biased region" description="Basic and acidic residues" evidence="2">
    <location>
        <begin position="87"/>
        <end position="99"/>
    </location>
</feature>
<proteinExistence type="predicted"/>
<evidence type="ECO:0000313" key="3">
    <source>
        <dbReference type="EMBL" id="XCI28108.1"/>
    </source>
</evidence>
<name>A0AAU8HRC6_9FIRM</name>
<dbReference type="EMBL" id="CP159485">
    <property type="protein sequence ID" value="XCI28108.1"/>
    <property type="molecule type" value="Genomic_DNA"/>
</dbReference>
<keyword evidence="1" id="KW-0175">Coiled coil</keyword>
<dbReference type="PANTHER" id="PTHR42855">
    <property type="entry name" value="ABC TRANSPORTER ATP-BINDING SUBUNIT"/>
    <property type="match status" value="1"/>
</dbReference>
<reference evidence="3" key="1">
    <citation type="journal article" date="2018" name="Antonie Van Leeuwenhoek">
        <title>Proteinivorax hydrogeniformans sp. nov., an anaerobic, haloalkaliphilic bacterium fermenting proteinaceous compounds with high hydrogen production.</title>
        <authorList>
            <person name="Boltyanskaya Y."/>
            <person name="Detkova E."/>
            <person name="Pimenov N."/>
            <person name="Kevbrin V."/>
        </authorList>
    </citation>
    <scope>NUCLEOTIDE SEQUENCE</scope>
    <source>
        <strain evidence="3">Z-710</strain>
    </source>
</reference>
<evidence type="ECO:0000256" key="2">
    <source>
        <dbReference type="SAM" id="MobiDB-lite"/>
    </source>
</evidence>
<dbReference type="PANTHER" id="PTHR42855:SF2">
    <property type="entry name" value="DRUG RESISTANCE ABC TRANSPORTER,ATP-BINDING PROTEIN"/>
    <property type="match status" value="1"/>
</dbReference>
<gene>
    <name evidence="3" type="ORF">PRVXH_002053</name>
</gene>
<dbReference type="RefSeq" id="WP_353892685.1">
    <property type="nucleotide sequence ID" value="NZ_CP159485.1"/>
</dbReference>
<dbReference type="Gene3D" id="3.40.50.300">
    <property type="entry name" value="P-loop containing nucleotide triphosphate hydrolases"/>
    <property type="match status" value="1"/>
</dbReference>
<feature type="coiled-coil region" evidence="1">
    <location>
        <begin position="116"/>
        <end position="167"/>
    </location>
</feature>
<feature type="compositionally biased region" description="Basic residues" evidence="2">
    <location>
        <begin position="100"/>
        <end position="112"/>
    </location>
</feature>
<accession>A0AAU8HRC6</accession>
<reference evidence="3" key="2">
    <citation type="submission" date="2024-06" db="EMBL/GenBank/DDBJ databases">
        <authorList>
            <person name="Petrova K.O."/>
            <person name="Toshchakov S.V."/>
            <person name="Boltjanskaja Y.V."/>
            <person name="Kevbrin V.V."/>
        </authorList>
    </citation>
    <scope>NUCLEOTIDE SEQUENCE</scope>
    <source>
        <strain evidence="3">Z-710</strain>
    </source>
</reference>
<organism evidence="3">
    <name type="scientific">Proteinivorax hydrogeniformans</name>
    <dbReference type="NCBI Taxonomy" id="1826727"/>
    <lineage>
        <taxon>Bacteria</taxon>
        <taxon>Bacillati</taxon>
        <taxon>Bacillota</taxon>
        <taxon>Clostridia</taxon>
        <taxon>Eubacteriales</taxon>
        <taxon>Proteinivoracaceae</taxon>
        <taxon>Proteinivorax</taxon>
    </lineage>
</organism>